<name>A0A7W3RM57_STRMR</name>
<evidence type="ECO:0000313" key="2">
    <source>
        <dbReference type="Proteomes" id="UP000577386"/>
    </source>
</evidence>
<gene>
    <name evidence="1" type="ORF">HDA42_004045</name>
</gene>
<proteinExistence type="predicted"/>
<dbReference type="Proteomes" id="UP000577386">
    <property type="component" value="Unassembled WGS sequence"/>
</dbReference>
<dbReference type="GeneID" id="93975328"/>
<dbReference type="RefSeq" id="WP_182776230.1">
    <property type="nucleotide sequence ID" value="NZ_BAAAHW010000004.1"/>
</dbReference>
<comment type="caution">
    <text evidence="1">The sequence shown here is derived from an EMBL/GenBank/DDBJ whole genome shotgun (WGS) entry which is preliminary data.</text>
</comment>
<reference evidence="1 2" key="1">
    <citation type="submission" date="2020-08" db="EMBL/GenBank/DDBJ databases">
        <title>Sequencing the genomes of 1000 actinobacteria strains.</title>
        <authorList>
            <person name="Klenk H.-P."/>
        </authorList>
    </citation>
    <scope>NUCLEOTIDE SEQUENCE [LARGE SCALE GENOMIC DNA]</scope>
    <source>
        <strain evidence="1 2">DSM 41827</strain>
    </source>
</reference>
<organism evidence="1 2">
    <name type="scientific">Streptomyces murinus</name>
    <dbReference type="NCBI Taxonomy" id="33900"/>
    <lineage>
        <taxon>Bacteria</taxon>
        <taxon>Bacillati</taxon>
        <taxon>Actinomycetota</taxon>
        <taxon>Actinomycetes</taxon>
        <taxon>Kitasatosporales</taxon>
        <taxon>Streptomycetaceae</taxon>
        <taxon>Streptomyces</taxon>
    </lineage>
</organism>
<protein>
    <submittedName>
        <fullName evidence="1">Uncharacterized protein</fullName>
    </submittedName>
</protein>
<sequence length="292" mass="32707">MTYNFLTVEALTLDTVTAALAHCLGVQIQEVDAADEDTDQELRNWEALVLCEKATVEGDVSTYLDIYVQEAVRTQPTERELASAVARTAGTAVIFHAEEMLPSAYWLATEDGLVTRARVYESDGEETRYVIDRVEAPVARLPHVTVGRIPEVVRELEIVTPVADAFAAQLHRVSPEETGTAGTPFWMARSRLGAWEKLVRHMEASWAPSGWCPPDLYRERLDARDELEQVRGQLLPSIACLLQKALESLDALFVELTIDDTGGLLRKELPLTEDTASAHGWWWNRRPDPLPW</sequence>
<dbReference type="AlphaFoldDB" id="A0A7W3RM57"/>
<accession>A0A7W3RM57</accession>
<evidence type="ECO:0000313" key="1">
    <source>
        <dbReference type="EMBL" id="MBA9054867.1"/>
    </source>
</evidence>
<dbReference type="EMBL" id="JACJIJ010000002">
    <property type="protein sequence ID" value="MBA9054867.1"/>
    <property type="molecule type" value="Genomic_DNA"/>
</dbReference>
<keyword evidence="2" id="KW-1185">Reference proteome</keyword>